<dbReference type="GO" id="GO:0006260">
    <property type="term" value="P:DNA replication"/>
    <property type="evidence" value="ECO:0007669"/>
    <property type="project" value="UniProtKB-KW"/>
</dbReference>
<proteinExistence type="inferred from homology"/>
<reference evidence="3 4" key="1">
    <citation type="submission" date="2019-05" db="EMBL/GenBank/DDBJ databases">
        <title>Genome sequencing of F202Z8.</title>
        <authorList>
            <person name="Kwon Y.M."/>
        </authorList>
    </citation>
    <scope>NUCLEOTIDE SEQUENCE [LARGE SCALE GENOMIC DNA]</scope>
    <source>
        <strain evidence="3 4">F202Z8</strain>
    </source>
</reference>
<keyword evidence="2" id="KW-0235">DNA replication</keyword>
<accession>A0A5B7SN86</accession>
<sequence>MDSIYTLALNGTSSFSNKLETTVITGTGTPIKNNPSLLKRANKKAITNQLVLAMIDVAKEKGETEIIKRYYNTFHCQTKLISKDGRYYCNWCKNRWCATCCGIRKAMMIKKYYPILSQWEEPHLLTITLKSVKAKDLDSRVNQMVLAFQRIKDRCNKRHIRGKGMKIIGIKSLECNFNATKRTYNPHYHLIVPTRAIGLYIKQEWKKELNKNEFNVGEKGQHIRAVKETKRDLVEVIKYGAKILSDPDPTHKRKRKKGDMTGLQIYANALHTIYKAFDKHHLYNRFGFKLPKSEMAAKSARVVDDFEKWEYNFKLMDWINNDTGRMLTEYEMDSYLEFILNTQIDKELC</sequence>
<dbReference type="EMBL" id="CP040710">
    <property type="protein sequence ID" value="QCX00115.1"/>
    <property type="molecule type" value="Genomic_DNA"/>
</dbReference>
<dbReference type="GO" id="GO:0003677">
    <property type="term" value="F:DNA binding"/>
    <property type="evidence" value="ECO:0007669"/>
    <property type="project" value="InterPro"/>
</dbReference>
<gene>
    <name evidence="3" type="ORF">FGM00_08360</name>
</gene>
<name>A0A5B7SN86_9FLAO</name>
<protein>
    <submittedName>
        <fullName evidence="3">Uncharacterized protein</fullName>
    </submittedName>
</protein>
<organism evidence="3 4">
    <name type="scientific">Aggregatimonas sangjinii</name>
    <dbReference type="NCBI Taxonomy" id="2583587"/>
    <lineage>
        <taxon>Bacteria</taxon>
        <taxon>Pseudomonadati</taxon>
        <taxon>Bacteroidota</taxon>
        <taxon>Flavobacteriia</taxon>
        <taxon>Flavobacteriales</taxon>
        <taxon>Flavobacteriaceae</taxon>
        <taxon>Aggregatimonas</taxon>
    </lineage>
</organism>
<dbReference type="RefSeq" id="WP_138852462.1">
    <property type="nucleotide sequence ID" value="NZ_CP040710.1"/>
</dbReference>
<dbReference type="Proteomes" id="UP000310017">
    <property type="component" value="Chromosome"/>
</dbReference>
<dbReference type="InterPro" id="IPR000989">
    <property type="entry name" value="Rep"/>
</dbReference>
<keyword evidence="4" id="KW-1185">Reference proteome</keyword>
<dbReference type="KEGG" id="asag:FGM00_08360"/>
<evidence type="ECO:0000256" key="2">
    <source>
        <dbReference type="ARBA" id="ARBA00022705"/>
    </source>
</evidence>
<dbReference type="AlphaFoldDB" id="A0A5B7SN86"/>
<evidence type="ECO:0000256" key="1">
    <source>
        <dbReference type="ARBA" id="ARBA00008909"/>
    </source>
</evidence>
<comment type="similarity">
    <text evidence="1">Belongs to the Gram-positive plasmids replication protein type 1 family.</text>
</comment>
<evidence type="ECO:0000313" key="3">
    <source>
        <dbReference type="EMBL" id="QCX00115.1"/>
    </source>
</evidence>
<dbReference type="Pfam" id="PF01446">
    <property type="entry name" value="Rep_1"/>
    <property type="match status" value="1"/>
</dbReference>
<dbReference type="OrthoDB" id="1325232at2"/>
<evidence type="ECO:0000313" key="4">
    <source>
        <dbReference type="Proteomes" id="UP000310017"/>
    </source>
</evidence>